<sequence length="87" mass="9463">MVSVQMAHMLIGASLALFYAPTLLVTVLFVGWTAKELLGDIPGGGAAWPTVNLSGDLKDFLNIEELRRCIEKWLGGLSQHMAKVFTC</sequence>
<dbReference type="EMBL" id="SLZU01000002">
    <property type="protein sequence ID" value="TCS66651.1"/>
    <property type="molecule type" value="Genomic_DNA"/>
</dbReference>
<proteinExistence type="predicted"/>
<keyword evidence="1" id="KW-0472">Membrane</keyword>
<evidence type="ECO:0000313" key="3">
    <source>
        <dbReference type="Proteomes" id="UP000295696"/>
    </source>
</evidence>
<evidence type="ECO:0000256" key="1">
    <source>
        <dbReference type="SAM" id="Phobius"/>
    </source>
</evidence>
<name>A0A4R3JN30_9RHOB</name>
<accession>A0A4R3JN30</accession>
<comment type="caution">
    <text evidence="2">The sequence shown here is derived from an EMBL/GenBank/DDBJ whole genome shotgun (WGS) entry which is preliminary data.</text>
</comment>
<dbReference type="Proteomes" id="UP000295696">
    <property type="component" value="Unassembled WGS sequence"/>
</dbReference>
<keyword evidence="1" id="KW-1133">Transmembrane helix</keyword>
<evidence type="ECO:0000313" key="2">
    <source>
        <dbReference type="EMBL" id="TCS66651.1"/>
    </source>
</evidence>
<feature type="transmembrane region" description="Helical" evidence="1">
    <location>
        <begin position="6"/>
        <end position="30"/>
    </location>
</feature>
<gene>
    <name evidence="2" type="ORF">EDD52_102469</name>
</gene>
<protein>
    <submittedName>
        <fullName evidence="2">Uncharacterized protein</fullName>
    </submittedName>
</protein>
<dbReference type="OrthoDB" id="9971796at2"/>
<reference evidence="2 3" key="1">
    <citation type="submission" date="2019-03" db="EMBL/GenBank/DDBJ databases">
        <title>Genomic Encyclopedia of Type Strains, Phase IV (KMG-IV): sequencing the most valuable type-strain genomes for metagenomic binning, comparative biology and taxonomic classification.</title>
        <authorList>
            <person name="Goeker M."/>
        </authorList>
    </citation>
    <scope>NUCLEOTIDE SEQUENCE [LARGE SCALE GENOMIC DNA]</scope>
    <source>
        <strain evidence="2 3">DSM 104836</strain>
    </source>
</reference>
<keyword evidence="3" id="KW-1185">Reference proteome</keyword>
<dbReference type="AlphaFoldDB" id="A0A4R3JN30"/>
<keyword evidence="1" id="KW-0812">Transmembrane</keyword>
<organism evidence="2 3">
    <name type="scientific">Primorskyibacter sedentarius</name>
    <dbReference type="NCBI Taxonomy" id="745311"/>
    <lineage>
        <taxon>Bacteria</taxon>
        <taxon>Pseudomonadati</taxon>
        <taxon>Pseudomonadota</taxon>
        <taxon>Alphaproteobacteria</taxon>
        <taxon>Rhodobacterales</taxon>
        <taxon>Roseobacteraceae</taxon>
        <taxon>Primorskyibacter</taxon>
    </lineage>
</organism>